<gene>
    <name evidence="3" type="ORF">LSH36_1004g00020</name>
</gene>
<evidence type="ECO:0000313" key="4">
    <source>
        <dbReference type="Proteomes" id="UP001208570"/>
    </source>
</evidence>
<evidence type="ECO:0000256" key="1">
    <source>
        <dbReference type="ARBA" id="ARBA00006725"/>
    </source>
</evidence>
<feature type="region of interest" description="Disordered" evidence="2">
    <location>
        <begin position="262"/>
        <end position="308"/>
    </location>
</feature>
<feature type="region of interest" description="Disordered" evidence="2">
    <location>
        <begin position="443"/>
        <end position="481"/>
    </location>
</feature>
<dbReference type="EMBL" id="JAODUP010001004">
    <property type="protein sequence ID" value="KAK2142020.1"/>
    <property type="molecule type" value="Genomic_DNA"/>
</dbReference>
<feature type="region of interest" description="Disordered" evidence="2">
    <location>
        <begin position="350"/>
        <end position="414"/>
    </location>
</feature>
<reference evidence="3" key="1">
    <citation type="journal article" date="2023" name="Mol. Biol. Evol.">
        <title>Third-Generation Sequencing Reveals the Adaptive Role of the Epigenome in Three Deep-Sea Polychaetes.</title>
        <authorList>
            <person name="Perez M."/>
            <person name="Aroh O."/>
            <person name="Sun Y."/>
            <person name="Lan Y."/>
            <person name="Juniper S.K."/>
            <person name="Young C.R."/>
            <person name="Angers B."/>
            <person name="Qian P.Y."/>
        </authorList>
    </citation>
    <scope>NUCLEOTIDE SEQUENCE</scope>
    <source>
        <strain evidence="3">P08H-3</strain>
    </source>
</reference>
<dbReference type="InterPro" id="IPR026716">
    <property type="entry name" value="PBIR1/2/3"/>
</dbReference>
<organism evidence="3 4">
    <name type="scientific">Paralvinella palmiformis</name>
    <dbReference type="NCBI Taxonomy" id="53620"/>
    <lineage>
        <taxon>Eukaryota</taxon>
        <taxon>Metazoa</taxon>
        <taxon>Spiralia</taxon>
        <taxon>Lophotrochozoa</taxon>
        <taxon>Annelida</taxon>
        <taxon>Polychaeta</taxon>
        <taxon>Sedentaria</taxon>
        <taxon>Canalipalpata</taxon>
        <taxon>Terebellida</taxon>
        <taxon>Terebelliformia</taxon>
        <taxon>Alvinellidae</taxon>
        <taxon>Paralvinella</taxon>
    </lineage>
</organism>
<dbReference type="PANTHER" id="PTHR22227">
    <property type="entry name" value="FAMILY WITH SEQUENCE SIMILARITY 122B ISOFORM X1"/>
    <property type="match status" value="1"/>
</dbReference>
<proteinExistence type="inferred from homology"/>
<accession>A0AAD9IXB8</accession>
<feature type="compositionally biased region" description="Low complexity" evidence="2">
    <location>
        <begin position="444"/>
        <end position="481"/>
    </location>
</feature>
<evidence type="ECO:0000313" key="3">
    <source>
        <dbReference type="EMBL" id="KAK2142020.1"/>
    </source>
</evidence>
<dbReference type="AlphaFoldDB" id="A0AAD9IXB8"/>
<sequence length="543" mass="56871">MQLCHSNITDKLSKTSGLRHPPFSGGCSGGILSETLVFICIELERSRPTDVASPEGLALGASSMEVDAPGPSLSQALTDDPISAEDLVLNPLKRSNSAPMINVLVAASAASCSASVSGLTALSSSTPDDPKPLERVRRFSTSSMALNSTPIKVPSRLVQIKREETMAQTEIEAAHEREIQSTIQMSHSMEEIFVDESTHQTHSLSSISGPGPGPPVDGKRPKSLGEPLHIHVSQYYPYASSPSPTRVGKQCFSPSLQQPVYRTGALTPSPSPSPTRKSFASPLSRRSLSPITLRPSPLGNPGTKRKMDLDGEKMDTFCSPAKRFLAAYSPGGITSDRTHPMSHHILHSLSSSSSDVCNSPDQRVPNVSTASSPASFFRPVRDSTDSRGTDSETSDMTEAADMSEPVDMSSHLSESITAEASVLSSSTSASSLSPFRRHQITTVSSASSAASPSASGAMSSASSESSSGLSQTMSTMSVSPVPVSSSLSSSLSLSSTSSALYTSSVIQPVSTLSLSTMSPSTVSASTLSATSMNYFGQNKVTEV</sequence>
<comment type="caution">
    <text evidence="3">The sequence shown here is derived from an EMBL/GenBank/DDBJ whole genome shotgun (WGS) entry which is preliminary data.</text>
</comment>
<comment type="similarity">
    <text evidence="1">Belongs to the FAM122 family.</text>
</comment>
<feature type="compositionally biased region" description="Basic and acidic residues" evidence="2">
    <location>
        <begin position="379"/>
        <end position="390"/>
    </location>
</feature>
<name>A0AAD9IXB8_9ANNE</name>
<keyword evidence="4" id="KW-1185">Reference proteome</keyword>
<feature type="compositionally biased region" description="Polar residues" evidence="2">
    <location>
        <begin position="355"/>
        <end position="374"/>
    </location>
</feature>
<dbReference type="GO" id="GO:0004865">
    <property type="term" value="F:protein serine/threonine phosphatase inhibitor activity"/>
    <property type="evidence" value="ECO:0007669"/>
    <property type="project" value="InterPro"/>
</dbReference>
<protein>
    <submittedName>
        <fullName evidence="3">Uncharacterized protein</fullName>
    </submittedName>
</protein>
<evidence type="ECO:0000256" key="2">
    <source>
        <dbReference type="SAM" id="MobiDB-lite"/>
    </source>
</evidence>
<feature type="region of interest" description="Disordered" evidence="2">
    <location>
        <begin position="196"/>
        <end position="225"/>
    </location>
</feature>
<dbReference type="Proteomes" id="UP001208570">
    <property type="component" value="Unassembled WGS sequence"/>
</dbReference>
<dbReference type="PANTHER" id="PTHR22227:SF6">
    <property type="entry name" value="FAMILY WITH SEQUENCE SIMILARITY 122B ISOFORM X1"/>
    <property type="match status" value="1"/>
</dbReference>